<accession>A0A0L6JSS6</accession>
<evidence type="ECO:0000313" key="1">
    <source>
        <dbReference type="EMBL" id="KNY28739.1"/>
    </source>
</evidence>
<proteinExistence type="predicted"/>
<dbReference type="EMBL" id="LGTC01000001">
    <property type="protein sequence ID" value="KNY28739.1"/>
    <property type="molecule type" value="Genomic_DNA"/>
</dbReference>
<reference evidence="2" key="1">
    <citation type="submission" date="2015-07" db="EMBL/GenBank/DDBJ databases">
        <title>Near-Complete Genome Sequence of the Cellulolytic Bacterium Bacteroides (Pseudobacteroides) cellulosolvens ATCC 35603.</title>
        <authorList>
            <person name="Dassa B."/>
            <person name="Utturkar S.M."/>
            <person name="Klingeman D.M."/>
            <person name="Hurt R.A."/>
            <person name="Keller M."/>
            <person name="Xu J."/>
            <person name="Reddy Y.H.K."/>
            <person name="Borovok I."/>
            <person name="Grinberg I.R."/>
            <person name="Lamed R."/>
            <person name="Zhivin O."/>
            <person name="Bayer E.A."/>
            <person name="Brown S.D."/>
        </authorList>
    </citation>
    <scope>NUCLEOTIDE SEQUENCE [LARGE SCALE GENOMIC DNA]</scope>
    <source>
        <strain evidence="2">DSM 2933</strain>
    </source>
</reference>
<evidence type="ECO:0000313" key="2">
    <source>
        <dbReference type="Proteomes" id="UP000036923"/>
    </source>
</evidence>
<dbReference type="eggNOG" id="COG3087">
    <property type="taxonomic scope" value="Bacteria"/>
</dbReference>
<protein>
    <submittedName>
        <fullName evidence="1">Uncharacterized protein</fullName>
    </submittedName>
</protein>
<sequence length="433" mass="49639">MDKEYKFGRMFLILKRDDEGFGLGKDPAGYVKIEVADGKGKLFAHFENLNDRQEKAVFKLYLIKCVKEQFNPVCVGILPISEGKGELTWRFDASNVDSTGISIDKFNIIAVVATEMQRKNSMAFPLVSNKGADVSWKDKLKETLYPKVLPDYQNSVNINSIVSDNKIKDIQNTGYKVDTKNIDAENMQEETQVENQQVENIHVEEAKVENQQAEELYVQETQLENQHSEDKEVKDTLNDDLKEENIYIEVDENKPEETDTEFIQQKNSANKNSEFCNKVNGCASCLNDGFNKFNFETMNGSVDTNKLKELFNKNFEVANPFKNGCRIYKWWEVTNPVVLNNIFYQCNLRNPFLFNPKVLFAYYKHRNLIVGLCNDISNDKEYIVLGVPGNYSVDQRPLGVFCRWAQEEGVEPKNGAFGFWLVYIDVNSGKIVG</sequence>
<name>A0A0L6JSS6_9FIRM</name>
<gene>
    <name evidence="1" type="ORF">Bccel_4013</name>
</gene>
<dbReference type="RefSeq" id="WP_036936349.1">
    <property type="nucleotide sequence ID" value="NZ_JQKC01000002.1"/>
</dbReference>
<dbReference type="OrthoDB" id="1705475at2"/>
<dbReference type="STRING" id="398512.Bccel_4013"/>
<dbReference type="Proteomes" id="UP000036923">
    <property type="component" value="Unassembled WGS sequence"/>
</dbReference>
<keyword evidence="2" id="KW-1185">Reference proteome</keyword>
<dbReference type="AlphaFoldDB" id="A0A0L6JSS6"/>
<comment type="caution">
    <text evidence="1">The sequence shown here is derived from an EMBL/GenBank/DDBJ whole genome shotgun (WGS) entry which is preliminary data.</text>
</comment>
<organism evidence="1 2">
    <name type="scientific">Pseudobacteroides cellulosolvens ATCC 35603 = DSM 2933</name>
    <dbReference type="NCBI Taxonomy" id="398512"/>
    <lineage>
        <taxon>Bacteria</taxon>
        <taxon>Bacillati</taxon>
        <taxon>Bacillota</taxon>
        <taxon>Clostridia</taxon>
        <taxon>Eubacteriales</taxon>
        <taxon>Oscillospiraceae</taxon>
        <taxon>Pseudobacteroides</taxon>
    </lineage>
</organism>